<dbReference type="Proteomes" id="UP000738349">
    <property type="component" value="Unassembled WGS sequence"/>
</dbReference>
<proteinExistence type="predicted"/>
<protein>
    <submittedName>
        <fullName evidence="1">Uncharacterized protein</fullName>
    </submittedName>
</protein>
<accession>A0A9P9JBI7</accession>
<dbReference type="EMBL" id="JAGMUV010000006">
    <property type="protein sequence ID" value="KAH7152669.1"/>
    <property type="molecule type" value="Genomic_DNA"/>
</dbReference>
<name>A0A9P9JBI7_9HYPO</name>
<reference evidence="1" key="1">
    <citation type="journal article" date="2021" name="Nat. Commun.">
        <title>Genetic determinants of endophytism in the Arabidopsis root mycobiome.</title>
        <authorList>
            <person name="Mesny F."/>
            <person name="Miyauchi S."/>
            <person name="Thiergart T."/>
            <person name="Pickel B."/>
            <person name="Atanasova L."/>
            <person name="Karlsson M."/>
            <person name="Huettel B."/>
            <person name="Barry K.W."/>
            <person name="Haridas S."/>
            <person name="Chen C."/>
            <person name="Bauer D."/>
            <person name="Andreopoulos W."/>
            <person name="Pangilinan J."/>
            <person name="LaButti K."/>
            <person name="Riley R."/>
            <person name="Lipzen A."/>
            <person name="Clum A."/>
            <person name="Drula E."/>
            <person name="Henrissat B."/>
            <person name="Kohler A."/>
            <person name="Grigoriev I.V."/>
            <person name="Martin F.M."/>
            <person name="Hacquard S."/>
        </authorList>
    </citation>
    <scope>NUCLEOTIDE SEQUENCE</scope>
    <source>
        <strain evidence="1">MPI-CAGE-AT-0147</strain>
    </source>
</reference>
<comment type="caution">
    <text evidence="1">The sequence shown here is derived from an EMBL/GenBank/DDBJ whole genome shotgun (WGS) entry which is preliminary data.</text>
</comment>
<organism evidence="1 2">
    <name type="scientific">Dactylonectria macrodidyma</name>
    <dbReference type="NCBI Taxonomy" id="307937"/>
    <lineage>
        <taxon>Eukaryota</taxon>
        <taxon>Fungi</taxon>
        <taxon>Dikarya</taxon>
        <taxon>Ascomycota</taxon>
        <taxon>Pezizomycotina</taxon>
        <taxon>Sordariomycetes</taxon>
        <taxon>Hypocreomycetidae</taxon>
        <taxon>Hypocreales</taxon>
        <taxon>Nectriaceae</taxon>
        <taxon>Dactylonectria</taxon>
    </lineage>
</organism>
<dbReference type="OrthoDB" id="3932329at2759"/>
<evidence type="ECO:0000313" key="2">
    <source>
        <dbReference type="Proteomes" id="UP000738349"/>
    </source>
</evidence>
<dbReference type="AlphaFoldDB" id="A0A9P9JBI7"/>
<sequence>MAASPDYPICTICGIRLFEASCHKERTFGSGPFPWAPDVWKTLGTVLTGPHWPTYGKGPVSSDSVRRYSATPSWYPAGMDIHPLGPRVSTQVLYSAGSHDGFNPTTEQHWYFGIHSACEDIANLVMSRSREARIRSMGDLWMILDQRCAKTESEHFFGTPFLPEIPENLPGEPLELSLSRYYLPFDAIPGDQADARGFYEWYEDDPLFVPDLTRRIISNLQKYEPGDEAASQSVKKFEDVPHEIKDDILDKLLDQPLSLDCTYSIPPSYWKQAFFNIPFLWDLDKSILDEKMLEAKSAGIEWDWEKITRQLMTPVAICGQSDDGDPMPWNYDQVGLAVPHGLNNRRRIWQILEEMYPNDVGLEDEED</sequence>
<gene>
    <name evidence="1" type="ORF">EDB81DRAFT_855242</name>
</gene>
<keyword evidence="2" id="KW-1185">Reference proteome</keyword>
<evidence type="ECO:0000313" key="1">
    <source>
        <dbReference type="EMBL" id="KAH7152669.1"/>
    </source>
</evidence>